<gene>
    <name evidence="1" type="ORF">EGYM00163_LOCUS2669</name>
    <name evidence="2" type="ORF">EGYM00163_LOCUS2670</name>
</gene>
<evidence type="ECO:0000313" key="2">
    <source>
        <dbReference type="EMBL" id="CAE0791555.1"/>
    </source>
</evidence>
<accession>A0A6T1RKZ7</accession>
<organism evidence="1">
    <name type="scientific">Eutreptiella gymnastica</name>
    <dbReference type="NCBI Taxonomy" id="73025"/>
    <lineage>
        <taxon>Eukaryota</taxon>
        <taxon>Discoba</taxon>
        <taxon>Euglenozoa</taxon>
        <taxon>Euglenida</taxon>
        <taxon>Spirocuta</taxon>
        <taxon>Euglenophyceae</taxon>
        <taxon>Eutreptiales</taxon>
        <taxon>Eutreptiaceae</taxon>
        <taxon>Eutreptiella</taxon>
    </lineage>
</organism>
<proteinExistence type="predicted"/>
<name>A0A6T1RKZ7_9EUGL</name>
<protein>
    <submittedName>
        <fullName evidence="1">Uncharacterized protein</fullName>
    </submittedName>
</protein>
<dbReference type="AlphaFoldDB" id="A0A6T1RKZ7"/>
<dbReference type="EMBL" id="HBJA01008535">
    <property type="protein sequence ID" value="CAE0791555.1"/>
    <property type="molecule type" value="Transcribed_RNA"/>
</dbReference>
<reference evidence="1" key="1">
    <citation type="submission" date="2021-01" db="EMBL/GenBank/DDBJ databases">
        <authorList>
            <person name="Corre E."/>
            <person name="Pelletier E."/>
            <person name="Niang G."/>
            <person name="Scheremetjew M."/>
            <person name="Finn R."/>
            <person name="Kale V."/>
            <person name="Holt S."/>
            <person name="Cochrane G."/>
            <person name="Meng A."/>
            <person name="Brown T."/>
            <person name="Cohen L."/>
        </authorList>
    </citation>
    <scope>NUCLEOTIDE SEQUENCE</scope>
    <source>
        <strain evidence="1">CCMP1594</strain>
    </source>
</reference>
<evidence type="ECO:0000313" key="1">
    <source>
        <dbReference type="EMBL" id="CAE0791554.1"/>
    </source>
</evidence>
<sequence length="120" mass="12821">MEGADHLTFTLHRESPSINPQISPSNKNPWPFTLKGVEVSPYLTEGLQKTSQCCRRGRTLAANTYVLALPRHSHLGGGLCVLSCTPLQCGMVSVGGIVLNITGAPPATERPELLAPCVQD</sequence>
<dbReference type="EMBL" id="HBJA01008534">
    <property type="protein sequence ID" value="CAE0791554.1"/>
    <property type="molecule type" value="Transcribed_RNA"/>
</dbReference>